<dbReference type="Proteomes" id="UP000288716">
    <property type="component" value="Unassembled WGS sequence"/>
</dbReference>
<dbReference type="GO" id="GO:0005737">
    <property type="term" value="C:cytoplasm"/>
    <property type="evidence" value="ECO:0007669"/>
    <property type="project" value="TreeGrafter"/>
</dbReference>
<feature type="region of interest" description="Disordered" evidence="1">
    <location>
        <begin position="195"/>
        <end position="235"/>
    </location>
</feature>
<feature type="compositionally biased region" description="Basic and acidic residues" evidence="1">
    <location>
        <begin position="1"/>
        <end position="29"/>
    </location>
</feature>
<dbReference type="AlphaFoldDB" id="A0A443ST77"/>
<proteinExistence type="predicted"/>
<evidence type="ECO:0000256" key="1">
    <source>
        <dbReference type="SAM" id="MobiDB-lite"/>
    </source>
</evidence>
<gene>
    <name evidence="3" type="ORF">B4U80_03639</name>
</gene>
<dbReference type="Gene3D" id="1.10.418.10">
    <property type="entry name" value="Calponin-like domain"/>
    <property type="match status" value="1"/>
</dbReference>
<dbReference type="EMBL" id="NCKV01000407">
    <property type="protein sequence ID" value="RWS30703.1"/>
    <property type="molecule type" value="Genomic_DNA"/>
</dbReference>
<dbReference type="InterPro" id="IPR001715">
    <property type="entry name" value="CH_dom"/>
</dbReference>
<dbReference type="PANTHER" id="PTHR46756">
    <property type="entry name" value="TRANSGELIN"/>
    <property type="match status" value="1"/>
</dbReference>
<evidence type="ECO:0000313" key="3">
    <source>
        <dbReference type="EMBL" id="RWS30703.1"/>
    </source>
</evidence>
<dbReference type="GO" id="GO:0008093">
    <property type="term" value="F:cytoskeletal anchor activity"/>
    <property type="evidence" value="ECO:0007669"/>
    <property type="project" value="TreeGrafter"/>
</dbReference>
<feature type="region of interest" description="Disordered" evidence="1">
    <location>
        <begin position="1"/>
        <end position="30"/>
    </location>
</feature>
<dbReference type="PROSITE" id="PS50021">
    <property type="entry name" value="CH"/>
    <property type="match status" value="1"/>
</dbReference>
<dbReference type="GO" id="GO:0051764">
    <property type="term" value="P:actin crosslink formation"/>
    <property type="evidence" value="ECO:0007669"/>
    <property type="project" value="TreeGrafter"/>
</dbReference>
<dbReference type="GO" id="GO:0031110">
    <property type="term" value="P:regulation of microtubule polymerization or depolymerization"/>
    <property type="evidence" value="ECO:0007669"/>
    <property type="project" value="TreeGrafter"/>
</dbReference>
<dbReference type="GO" id="GO:0001725">
    <property type="term" value="C:stress fiber"/>
    <property type="evidence" value="ECO:0007669"/>
    <property type="project" value="TreeGrafter"/>
</dbReference>
<dbReference type="GO" id="GO:0001578">
    <property type="term" value="P:microtubule bundle formation"/>
    <property type="evidence" value="ECO:0007669"/>
    <property type="project" value="TreeGrafter"/>
</dbReference>
<dbReference type="InterPro" id="IPR036872">
    <property type="entry name" value="CH_dom_sf"/>
</dbReference>
<organism evidence="3 4">
    <name type="scientific">Leptotrombidium deliense</name>
    <dbReference type="NCBI Taxonomy" id="299467"/>
    <lineage>
        <taxon>Eukaryota</taxon>
        <taxon>Metazoa</taxon>
        <taxon>Ecdysozoa</taxon>
        <taxon>Arthropoda</taxon>
        <taxon>Chelicerata</taxon>
        <taxon>Arachnida</taxon>
        <taxon>Acari</taxon>
        <taxon>Acariformes</taxon>
        <taxon>Trombidiformes</taxon>
        <taxon>Prostigmata</taxon>
        <taxon>Anystina</taxon>
        <taxon>Parasitengona</taxon>
        <taxon>Trombiculoidea</taxon>
        <taxon>Trombiculidae</taxon>
        <taxon>Leptotrombidium</taxon>
    </lineage>
</organism>
<dbReference type="PANTHER" id="PTHR46756:SF18">
    <property type="entry name" value="GAS2-LIKE PROTEIN PICKLED EGGS"/>
    <property type="match status" value="1"/>
</dbReference>
<evidence type="ECO:0000259" key="2">
    <source>
        <dbReference type="PROSITE" id="PS50021"/>
    </source>
</evidence>
<dbReference type="STRING" id="299467.A0A443ST77"/>
<accession>A0A443ST77</accession>
<dbReference type="SMART" id="SM00033">
    <property type="entry name" value="CH"/>
    <property type="match status" value="1"/>
</dbReference>
<dbReference type="Pfam" id="PF00307">
    <property type="entry name" value="CH"/>
    <property type="match status" value="1"/>
</dbReference>
<dbReference type="GO" id="GO:0035371">
    <property type="term" value="C:microtubule plus-end"/>
    <property type="evidence" value="ECO:0007669"/>
    <property type="project" value="TreeGrafter"/>
</dbReference>
<dbReference type="CDD" id="cd21268">
    <property type="entry name" value="CH_GAS2L1_2"/>
    <property type="match status" value="1"/>
</dbReference>
<keyword evidence="4" id="KW-1185">Reference proteome</keyword>
<sequence length="235" mass="27208">MSPMCEDKPENCSFIEDHDNDSNDSKDDEQLQSLQSRTLRQFKTGEEYLYAMKEDLAEWLNNLYSLQLSADDFIERLETGVILCRHANNVLQTARKMQKTSPMVGVRIPEKDVVYRANVKPQTFQARDNMSNFISWCKALNIRECLLFETDDIVLRKNERSFILCLLEVARKGSQFGVIVPLLVQMEQEIDRELKSNDAQANSEQNTTNADQRETETTETQQNVTNGLKHLHQRV</sequence>
<dbReference type="GO" id="GO:0005884">
    <property type="term" value="C:actin filament"/>
    <property type="evidence" value="ECO:0007669"/>
    <property type="project" value="TreeGrafter"/>
</dbReference>
<dbReference type="GO" id="GO:1904825">
    <property type="term" value="P:protein localization to microtubule plus-end"/>
    <property type="evidence" value="ECO:0007669"/>
    <property type="project" value="TreeGrafter"/>
</dbReference>
<comment type="caution">
    <text evidence="3">The sequence shown here is derived from an EMBL/GenBank/DDBJ whole genome shotgun (WGS) entry which is preliminary data.</text>
</comment>
<evidence type="ECO:0000313" key="4">
    <source>
        <dbReference type="Proteomes" id="UP000288716"/>
    </source>
</evidence>
<dbReference type="OrthoDB" id="206130at2759"/>
<dbReference type="GO" id="GO:0051015">
    <property type="term" value="F:actin filament binding"/>
    <property type="evidence" value="ECO:0007669"/>
    <property type="project" value="TreeGrafter"/>
</dbReference>
<feature type="non-terminal residue" evidence="3">
    <location>
        <position position="235"/>
    </location>
</feature>
<feature type="domain" description="Calponin-homology (CH)" evidence="2">
    <location>
        <begin position="50"/>
        <end position="174"/>
    </location>
</feature>
<name>A0A443ST77_9ACAR</name>
<dbReference type="VEuPathDB" id="VectorBase:LDEU001337"/>
<protein>
    <submittedName>
        <fullName evidence="3">GAS2-like protein 1</fullName>
    </submittedName>
</protein>
<feature type="compositionally biased region" description="Polar residues" evidence="1">
    <location>
        <begin position="197"/>
        <end position="210"/>
    </location>
</feature>
<dbReference type="SUPFAM" id="SSF47576">
    <property type="entry name" value="Calponin-homology domain, CH-domain"/>
    <property type="match status" value="1"/>
</dbReference>
<dbReference type="GO" id="GO:0008017">
    <property type="term" value="F:microtubule binding"/>
    <property type="evidence" value="ECO:0007669"/>
    <property type="project" value="TreeGrafter"/>
</dbReference>
<reference evidence="3 4" key="1">
    <citation type="journal article" date="2018" name="Gigascience">
        <title>Genomes of trombidid mites reveal novel predicted allergens and laterally-transferred genes associated with secondary metabolism.</title>
        <authorList>
            <person name="Dong X."/>
            <person name="Chaisiri K."/>
            <person name="Xia D."/>
            <person name="Armstrong S.D."/>
            <person name="Fang Y."/>
            <person name="Donnelly M.J."/>
            <person name="Kadowaki T."/>
            <person name="McGarry J.W."/>
            <person name="Darby A.C."/>
            <person name="Makepeace B.L."/>
        </authorList>
    </citation>
    <scope>NUCLEOTIDE SEQUENCE [LARGE SCALE GENOMIC DNA]</scope>
    <source>
        <strain evidence="3">UoL-UT</strain>
    </source>
</reference>